<evidence type="ECO:0000256" key="12">
    <source>
        <dbReference type="ARBA" id="ARBA00025571"/>
    </source>
</evidence>
<accession>F0XU33</accession>
<dbReference type="AlphaFoldDB" id="F0XU33"/>
<evidence type="ECO:0000256" key="5">
    <source>
        <dbReference type="ARBA" id="ARBA00022692"/>
    </source>
</evidence>
<evidence type="ECO:0000313" key="16">
    <source>
        <dbReference type="Proteomes" id="UP000007796"/>
    </source>
</evidence>
<dbReference type="eggNOG" id="KOG1854">
    <property type="taxonomic scope" value="Eukaryota"/>
</dbReference>
<organism evidence="16">
    <name type="scientific">Grosmannia clavigera (strain kw1407 / UAMH 11150)</name>
    <name type="common">Blue stain fungus</name>
    <name type="synonym">Graphiocladiella clavigera</name>
    <dbReference type="NCBI Taxonomy" id="655863"/>
    <lineage>
        <taxon>Eukaryota</taxon>
        <taxon>Fungi</taxon>
        <taxon>Dikarya</taxon>
        <taxon>Ascomycota</taxon>
        <taxon>Pezizomycotina</taxon>
        <taxon>Sordariomycetes</taxon>
        <taxon>Sordariomycetidae</taxon>
        <taxon>Ophiostomatales</taxon>
        <taxon>Ophiostomataceae</taxon>
        <taxon>Leptographium</taxon>
    </lineage>
</organism>
<keyword evidence="9" id="KW-0175">Coiled coil</keyword>
<dbReference type="STRING" id="655863.F0XU33"/>
<feature type="compositionally biased region" description="Low complexity" evidence="14">
    <location>
        <begin position="181"/>
        <end position="191"/>
    </location>
</feature>
<keyword evidence="5 13" id="KW-0812">Transmembrane</keyword>
<sequence>MLRTSIRSAQSLRSRTLLAAAAAPAAAGRTVSISSKRLYATDPKVTPAIHATTTTTVPPPPAATMAAAAAVAPRKGGFFRKLRNYVLTLSILGALGFGGGVWCSRINDNFHDFFTEYVPYGEQAVLYLEELEFQKRVPTMAQRLGGQQPRDTGSNVRVPAQSGASWRVADSESSRQTGSTAAVAAAAPAPAAAPSTKAEARVISVKPAKDEDVIANVLAKQAASKTAAAAEAAVVRSTDKAKAKKTTTLGYRAPEVDEPSRWPPASPIDPLAVRDATEPVVQDIVHVLNDIITVINADRAADRYGATIGKAKAEVDRIGGKIQAIRAGAEQAAAQQVRARTDGFEKAARELVSRVERAMVAQEAQWRQTVDVELARVRGSYEERLALATARERQLSEERLQNELLEQAVQLTGQFAEELRTRVEAERDGRLGRLRALSDDVAGLERLTAGWTAVVDASERAQQLHVAVDAVRARLSDESATKATTEPFVRELVAVKEIAGGDAAVDAAIASIPPAAYQRGIPSAPAIIDRFRRVAAEVRKAALLPEDAGVASHASSYILSKVLFKRQPAVAPQPVPSATTAAGGGTPTADDVEGILARTQALLEEGNLDGAAREVNGLQGWAKTLSRDWLAEVRKVLEVQQAVDVISAEARLRSLQLEKSHAK</sequence>
<keyword evidence="7" id="KW-0809">Transit peptide</keyword>
<feature type="region of interest" description="Disordered" evidence="14">
    <location>
        <begin position="143"/>
        <end position="191"/>
    </location>
</feature>
<dbReference type="PANTHER" id="PTHR15415">
    <property type="entry name" value="MITOFILIN"/>
    <property type="match status" value="1"/>
</dbReference>
<evidence type="ECO:0000313" key="15">
    <source>
        <dbReference type="EMBL" id="EFW98671.1"/>
    </source>
</evidence>
<keyword evidence="10 13" id="KW-0496">Mitochondrion</keyword>
<evidence type="ECO:0000256" key="10">
    <source>
        <dbReference type="ARBA" id="ARBA00023128"/>
    </source>
</evidence>
<evidence type="ECO:0000256" key="11">
    <source>
        <dbReference type="ARBA" id="ARBA00023136"/>
    </source>
</evidence>
<evidence type="ECO:0000256" key="7">
    <source>
        <dbReference type="ARBA" id="ARBA00022946"/>
    </source>
</evidence>
<keyword evidence="16" id="KW-1185">Reference proteome</keyword>
<comment type="similarity">
    <text evidence="2 13">Belongs to the MICOS complex subunit Mic60 family.</text>
</comment>
<evidence type="ECO:0000256" key="14">
    <source>
        <dbReference type="SAM" id="MobiDB-lite"/>
    </source>
</evidence>
<dbReference type="Proteomes" id="UP000007796">
    <property type="component" value="Unassembled WGS sequence"/>
</dbReference>
<dbReference type="Pfam" id="PF09731">
    <property type="entry name" value="Mitofilin"/>
    <property type="match status" value="1"/>
</dbReference>
<keyword evidence="11" id="KW-0472">Membrane</keyword>
<dbReference type="GO" id="GO:0042407">
    <property type="term" value="P:cristae formation"/>
    <property type="evidence" value="ECO:0007669"/>
    <property type="project" value="TreeGrafter"/>
</dbReference>
<comment type="subcellular location">
    <subcellularLocation>
        <location evidence="1 13">Mitochondrion inner membrane</location>
        <topology evidence="1 13">Single-pass membrane protein</topology>
    </subcellularLocation>
</comment>
<dbReference type="FunCoup" id="F0XU33">
    <property type="interactions" value="155"/>
</dbReference>
<evidence type="ECO:0000256" key="6">
    <source>
        <dbReference type="ARBA" id="ARBA00022792"/>
    </source>
</evidence>
<dbReference type="InParanoid" id="F0XU33"/>
<evidence type="ECO:0000256" key="13">
    <source>
        <dbReference type="RuleBase" id="RU363000"/>
    </source>
</evidence>
<evidence type="ECO:0000256" key="3">
    <source>
        <dbReference type="ARBA" id="ARBA00011875"/>
    </source>
</evidence>
<keyword evidence="6 13" id="KW-0999">Mitochondrion inner membrane</keyword>
<evidence type="ECO:0000256" key="9">
    <source>
        <dbReference type="ARBA" id="ARBA00023054"/>
    </source>
</evidence>
<reference evidence="15 16" key="1">
    <citation type="journal article" date="2011" name="Proc. Natl. Acad. Sci. U.S.A.">
        <title>Genome and transcriptome analyses of the mountain pine beetle-fungal symbiont Grosmannia clavigera, a lodgepole pine pathogen.</title>
        <authorList>
            <person name="DiGuistini S."/>
            <person name="Wang Y."/>
            <person name="Liao N.Y."/>
            <person name="Taylor G."/>
            <person name="Tanguay P."/>
            <person name="Feau N."/>
            <person name="Henrissat B."/>
            <person name="Chan S.K."/>
            <person name="Hesse-Orce U."/>
            <person name="Alamouti S.M."/>
            <person name="Tsui C.K.M."/>
            <person name="Docking R.T."/>
            <person name="Levasseur A."/>
            <person name="Haridas S."/>
            <person name="Robertson G."/>
            <person name="Birol I."/>
            <person name="Holt R.A."/>
            <person name="Marra M.A."/>
            <person name="Hamelin R.C."/>
            <person name="Hirst M."/>
            <person name="Jones S.J.M."/>
            <person name="Bohlmann J."/>
            <person name="Breuil C."/>
        </authorList>
    </citation>
    <scope>NUCLEOTIDE SEQUENCE [LARGE SCALE GENOMIC DNA]</scope>
    <source>
        <strain evidence="16">kw1407 / UAMH 11150</strain>
    </source>
</reference>
<comment type="subunit">
    <text evidence="3 13">Component of the mitochondrial contact site and cristae organizing system (MICOS) complex.</text>
</comment>
<evidence type="ECO:0000256" key="4">
    <source>
        <dbReference type="ARBA" id="ARBA00018116"/>
    </source>
</evidence>
<dbReference type="EMBL" id="GL630006">
    <property type="protein sequence ID" value="EFW98671.1"/>
    <property type="molecule type" value="Genomic_DNA"/>
</dbReference>
<dbReference type="OrthoDB" id="10261039at2759"/>
<dbReference type="PANTHER" id="PTHR15415:SF7">
    <property type="entry name" value="MICOS COMPLEX SUBUNIT MIC60"/>
    <property type="match status" value="1"/>
</dbReference>
<dbReference type="HOGENOM" id="CLU_008024_1_2_1"/>
<gene>
    <name evidence="15" type="ORF">CMQ_4523</name>
</gene>
<evidence type="ECO:0000256" key="2">
    <source>
        <dbReference type="ARBA" id="ARBA00010877"/>
    </source>
</evidence>
<evidence type="ECO:0000256" key="8">
    <source>
        <dbReference type="ARBA" id="ARBA00022989"/>
    </source>
</evidence>
<name>F0XU33_GROCL</name>
<proteinExistence type="inferred from homology"/>
<dbReference type="InterPro" id="IPR019133">
    <property type="entry name" value="MIC60"/>
</dbReference>
<dbReference type="RefSeq" id="XP_014168154.1">
    <property type="nucleotide sequence ID" value="XM_014312679.1"/>
</dbReference>
<evidence type="ECO:0000256" key="1">
    <source>
        <dbReference type="ARBA" id="ARBA00004434"/>
    </source>
</evidence>
<dbReference type="GO" id="GO:0061617">
    <property type="term" value="C:MICOS complex"/>
    <property type="evidence" value="ECO:0007669"/>
    <property type="project" value="TreeGrafter"/>
</dbReference>
<dbReference type="GeneID" id="25977744"/>
<comment type="function">
    <text evidence="12">Component of the MICOS complex, a large protein complex of the mitochondrial inner membrane that plays crucial roles in the maintenance of crista junctions, inner membrane architecture, and formation of contact sites to the outer membrane. Plays a role in keeping cristae membranes connected to the inner boundary membrane. Also promotes protein import via the mitochondrial intermembrane space assembly (MIA) pathway.</text>
</comment>
<protein>
    <recommendedName>
        <fullName evidence="4 13">MICOS complex subunit MIC60</fullName>
    </recommendedName>
    <alternativeName>
        <fullName evidence="13">Mitofilin</fullName>
    </alternativeName>
</protein>
<keyword evidence="8" id="KW-1133">Transmembrane helix</keyword>